<comment type="caution">
    <text evidence="3">The sequence shown here is derived from an EMBL/GenBank/DDBJ whole genome shotgun (WGS) entry which is preliminary data.</text>
</comment>
<dbReference type="Pfam" id="PF16127">
    <property type="entry name" value="DUF4839"/>
    <property type="match status" value="1"/>
</dbReference>
<protein>
    <recommendedName>
        <fullName evidence="5">DUF4839 domain-containing protein</fullName>
    </recommendedName>
</protein>
<dbReference type="InterPro" id="IPR032290">
    <property type="entry name" value="DUF4839"/>
</dbReference>
<feature type="region of interest" description="Disordered" evidence="1">
    <location>
        <begin position="80"/>
        <end position="109"/>
    </location>
</feature>
<organism evidence="3 4">
    <name type="scientific">Streptomyces naganishii JCM 4654</name>
    <dbReference type="NCBI Taxonomy" id="1306179"/>
    <lineage>
        <taxon>Bacteria</taxon>
        <taxon>Bacillati</taxon>
        <taxon>Actinomycetota</taxon>
        <taxon>Actinomycetes</taxon>
        <taxon>Kitasatosporales</taxon>
        <taxon>Streptomycetaceae</taxon>
        <taxon>Streptomyces</taxon>
    </lineage>
</organism>
<feature type="compositionally biased region" description="Low complexity" evidence="1">
    <location>
        <begin position="90"/>
        <end position="109"/>
    </location>
</feature>
<gene>
    <name evidence="3" type="ORF">GCM10010508_43290</name>
</gene>
<reference evidence="3" key="1">
    <citation type="journal article" date="2014" name="Int. J. Syst. Evol. Microbiol.">
        <title>Complete genome sequence of Corynebacterium casei LMG S-19264T (=DSM 44701T), isolated from a smear-ripened cheese.</title>
        <authorList>
            <consortium name="US DOE Joint Genome Institute (JGI-PGF)"/>
            <person name="Walter F."/>
            <person name="Albersmeier A."/>
            <person name="Kalinowski J."/>
            <person name="Ruckert C."/>
        </authorList>
    </citation>
    <scope>NUCLEOTIDE SEQUENCE</scope>
    <source>
        <strain evidence="3">JCM 4654</strain>
    </source>
</reference>
<dbReference type="RefSeq" id="WP_190179480.1">
    <property type="nucleotide sequence ID" value="NZ_BMVF01000011.1"/>
</dbReference>
<proteinExistence type="predicted"/>
<evidence type="ECO:0000256" key="1">
    <source>
        <dbReference type="SAM" id="MobiDB-lite"/>
    </source>
</evidence>
<reference evidence="3" key="2">
    <citation type="submission" date="2020-09" db="EMBL/GenBank/DDBJ databases">
        <authorList>
            <person name="Sun Q."/>
            <person name="Ohkuma M."/>
        </authorList>
    </citation>
    <scope>NUCLEOTIDE SEQUENCE</scope>
    <source>
        <strain evidence="3">JCM 4654</strain>
    </source>
</reference>
<feature type="transmembrane region" description="Helical" evidence="2">
    <location>
        <begin position="56"/>
        <end position="79"/>
    </location>
</feature>
<keyword evidence="4" id="KW-1185">Reference proteome</keyword>
<dbReference type="EMBL" id="BMVF01000011">
    <property type="protein sequence ID" value="GHD92059.1"/>
    <property type="molecule type" value="Genomic_DNA"/>
</dbReference>
<dbReference type="Proteomes" id="UP000608955">
    <property type="component" value="Unassembled WGS sequence"/>
</dbReference>
<evidence type="ECO:0000313" key="4">
    <source>
        <dbReference type="Proteomes" id="UP000608955"/>
    </source>
</evidence>
<dbReference type="AlphaFoldDB" id="A0A918Y656"/>
<keyword evidence="2" id="KW-1133">Transmembrane helix</keyword>
<keyword evidence="2" id="KW-0812">Transmembrane</keyword>
<evidence type="ECO:0000256" key="2">
    <source>
        <dbReference type="SAM" id="Phobius"/>
    </source>
</evidence>
<keyword evidence="2" id="KW-0472">Membrane</keyword>
<evidence type="ECO:0008006" key="5">
    <source>
        <dbReference type="Google" id="ProtNLM"/>
    </source>
</evidence>
<evidence type="ECO:0000313" key="3">
    <source>
        <dbReference type="EMBL" id="GHD92059.1"/>
    </source>
</evidence>
<accession>A0A918Y656</accession>
<name>A0A918Y656_9ACTN</name>
<sequence>MADEIKYEYKTVQTLRGTDGLVISKMQKDGWELVERAQGKLRSTLNFRRPKKPQPWLLIGAGVAVLVVLAAVIGVASALSDGDGAKGGADKSTAAAGKEPSATPTPTATKSAALKVTTSQNDPKFAELLKADSCDDANLDFATRHKGQTIAFDGSIVNMAPHGGYDTRYDLLLGPGDKGRNTTVGPAFKYENVNISDLGLTGKNAPATVGAGDRFRFVAKVGEFNAEQCLFFLEPVSTETR</sequence>